<name>A0A1X7N6W2_9HYPH</name>
<dbReference type="Gene3D" id="3.40.50.1460">
    <property type="match status" value="1"/>
</dbReference>
<protein>
    <submittedName>
        <fullName evidence="2">Caspase domain-containing protein</fullName>
    </submittedName>
</protein>
<dbReference type="OrthoDB" id="5489622at2"/>
<dbReference type="GO" id="GO:0006508">
    <property type="term" value="P:proteolysis"/>
    <property type="evidence" value="ECO:0007669"/>
    <property type="project" value="TreeGrafter"/>
</dbReference>
<feature type="region of interest" description="Disordered" evidence="1">
    <location>
        <begin position="221"/>
        <end position="246"/>
    </location>
</feature>
<dbReference type="Proteomes" id="UP000193083">
    <property type="component" value="Unassembled WGS sequence"/>
</dbReference>
<accession>A0A1X7N6W2</accession>
<dbReference type="EMBL" id="FXBL01000004">
    <property type="protein sequence ID" value="SMH32345.1"/>
    <property type="molecule type" value="Genomic_DNA"/>
</dbReference>
<reference evidence="3" key="1">
    <citation type="submission" date="2017-04" db="EMBL/GenBank/DDBJ databases">
        <authorList>
            <person name="Varghese N."/>
            <person name="Submissions S."/>
        </authorList>
    </citation>
    <scope>NUCLEOTIDE SEQUENCE [LARGE SCALE GENOMIC DNA]</scope>
    <source>
        <strain evidence="3">B5P</strain>
    </source>
</reference>
<dbReference type="InterPro" id="IPR050452">
    <property type="entry name" value="Metacaspase"/>
</dbReference>
<dbReference type="GO" id="GO:0004197">
    <property type="term" value="F:cysteine-type endopeptidase activity"/>
    <property type="evidence" value="ECO:0007669"/>
    <property type="project" value="TreeGrafter"/>
</dbReference>
<dbReference type="RefSeq" id="WP_085463385.1">
    <property type="nucleotide sequence ID" value="NZ_FXBL01000004.1"/>
</dbReference>
<evidence type="ECO:0000313" key="3">
    <source>
        <dbReference type="Proteomes" id="UP000193083"/>
    </source>
</evidence>
<keyword evidence="3" id="KW-1185">Reference proteome</keyword>
<gene>
    <name evidence="2" type="ORF">SAMN02982922_1284</name>
</gene>
<dbReference type="PANTHER" id="PTHR48104:SF30">
    <property type="entry name" value="METACASPASE-1"/>
    <property type="match status" value="1"/>
</dbReference>
<sequence>MVLKRAGSLLAAMAFATLCGGTLEAGARTNRALLVGVSEYPNLPKGDWLEGPKNDAGLVRDYLVSNPTAPFAAVDVTVLASNTEGAEAPTRAAILKGLANLAAKAEAGDFVYIQFSGHGSQQPAIEPSTEIDGKDEIFLASDVAKIDPSTKQVPNAILDDEIGAALDAIRDKGAFVWVVFDACHSGTATRAAGLGVEEKERKISPESLGFTPQMMAEARGEATRGAGGDAERENALGLSDEEEGAGGAERGGMVAFFAAQTVETTPEFPQPVTDPSGKIFGLFTYTLMSKLAENPQVTYRQLSQSILQAYSGLNRTKPTPLFEGDLDAPVFGMEPGDAVLQWKVAIKDGVVALPAGMLHRVEPGTKLALLKSPLDPIDDAIGYLEVRSATNLTSQALPAAFAGRSALRMEEIPDGAYARIAEMAINFELAVAKAPDADGLSEDVARANAALEAIAADGKTPLKLSVVEPGAPADIRLAVMRESDVPGAAAEASKEAALWLLPPSGEISLEQGRRPPSMFTSDAEKLGAKLSDDLVVISRAMNLSRLAGASDFRRGDVSVTFSIQRADEEELTPIEAGNVPVLHPGDSIFVSAKNESRKPVDLNVLYVGSDYTISSAEAPIRLHERDELPDTGLFTVSEGSFGNERLIAVLTEAEQQSSTLDLGYLAQKGVRQATRSAAAPEGFAGLLDDIAKAPATRDVKRFQDKRGSKGAVLVFPMETSPAAN</sequence>
<dbReference type="PANTHER" id="PTHR48104">
    <property type="entry name" value="METACASPASE-4"/>
    <property type="match status" value="1"/>
</dbReference>
<dbReference type="AlphaFoldDB" id="A0A1X7N6W2"/>
<organism evidence="2 3">
    <name type="scientific">Mesorhizobium australicum</name>
    <dbReference type="NCBI Taxonomy" id="536018"/>
    <lineage>
        <taxon>Bacteria</taxon>
        <taxon>Pseudomonadati</taxon>
        <taxon>Pseudomonadota</taxon>
        <taxon>Alphaproteobacteria</taxon>
        <taxon>Hyphomicrobiales</taxon>
        <taxon>Phyllobacteriaceae</taxon>
        <taxon>Mesorhizobium</taxon>
    </lineage>
</organism>
<dbReference type="GO" id="GO:0005737">
    <property type="term" value="C:cytoplasm"/>
    <property type="evidence" value="ECO:0007669"/>
    <property type="project" value="TreeGrafter"/>
</dbReference>
<proteinExistence type="predicted"/>
<evidence type="ECO:0000256" key="1">
    <source>
        <dbReference type="SAM" id="MobiDB-lite"/>
    </source>
</evidence>
<evidence type="ECO:0000313" key="2">
    <source>
        <dbReference type="EMBL" id="SMH32345.1"/>
    </source>
</evidence>